<proteinExistence type="inferred from homology"/>
<dbReference type="Gene3D" id="3.40.50.720">
    <property type="entry name" value="NAD(P)-binding Rossmann-like Domain"/>
    <property type="match status" value="1"/>
</dbReference>
<feature type="region of interest" description="Disordered" evidence="2">
    <location>
        <begin position="176"/>
        <end position="196"/>
    </location>
</feature>
<evidence type="ECO:0000313" key="3">
    <source>
        <dbReference type="EMBL" id="KAB0392201.1"/>
    </source>
</evidence>
<dbReference type="InterPro" id="IPR036291">
    <property type="entry name" value="NAD(P)-bd_dom_sf"/>
</dbReference>
<dbReference type="PANTHER" id="PTHR43943">
    <property type="entry name" value="DEHYDROGENASE/REDUCTASE (SDR FAMILY) MEMBER 4"/>
    <property type="match status" value="1"/>
</dbReference>
<dbReference type="InterPro" id="IPR002347">
    <property type="entry name" value="SDR_fam"/>
</dbReference>
<dbReference type="EMBL" id="SGJD01003977">
    <property type="protein sequence ID" value="KAB0392201.1"/>
    <property type="molecule type" value="Genomic_DNA"/>
</dbReference>
<reference evidence="3 4" key="1">
    <citation type="journal article" date="2019" name="PLoS ONE">
        <title>Genomic analyses reveal an absence of contemporary introgressive admixture between fin whales and blue whales, despite known hybrids.</title>
        <authorList>
            <person name="Westbury M.V."/>
            <person name="Petersen B."/>
            <person name="Lorenzen E.D."/>
        </authorList>
    </citation>
    <scope>NUCLEOTIDE SEQUENCE [LARGE SCALE GENOMIC DNA]</scope>
    <source>
        <strain evidence="3">FinWhale-01</strain>
    </source>
</reference>
<dbReference type="Pfam" id="PF13561">
    <property type="entry name" value="adh_short_C2"/>
    <property type="match status" value="1"/>
</dbReference>
<comment type="caution">
    <text evidence="3">The sequence shown here is derived from an EMBL/GenBank/DDBJ whole genome shotgun (WGS) entry which is preliminary data.</text>
</comment>
<gene>
    <name evidence="3" type="ORF">E2I00_018500</name>
</gene>
<protein>
    <submittedName>
        <fullName evidence="3">Uncharacterized protein</fullName>
    </submittedName>
</protein>
<comment type="similarity">
    <text evidence="1">Belongs to the short-chain dehydrogenases/reductases (SDR) family.</text>
</comment>
<evidence type="ECO:0000313" key="4">
    <source>
        <dbReference type="Proteomes" id="UP000437017"/>
    </source>
</evidence>
<dbReference type="Proteomes" id="UP000437017">
    <property type="component" value="Unassembled WGS sequence"/>
</dbReference>
<evidence type="ECO:0000256" key="1">
    <source>
        <dbReference type="ARBA" id="ARBA00006484"/>
    </source>
</evidence>
<dbReference type="OrthoDB" id="1669814at2759"/>
<feature type="non-terminal residue" evidence="3">
    <location>
        <position position="1"/>
    </location>
</feature>
<dbReference type="SUPFAM" id="SSF51735">
    <property type="entry name" value="NAD(P)-binding Rossmann-fold domains"/>
    <property type="match status" value="1"/>
</dbReference>
<organism evidence="3 4">
    <name type="scientific">Balaenoptera physalus</name>
    <name type="common">Fin whale</name>
    <name type="synonym">Balaena physalus</name>
    <dbReference type="NCBI Taxonomy" id="9770"/>
    <lineage>
        <taxon>Eukaryota</taxon>
        <taxon>Metazoa</taxon>
        <taxon>Chordata</taxon>
        <taxon>Craniata</taxon>
        <taxon>Vertebrata</taxon>
        <taxon>Euteleostomi</taxon>
        <taxon>Mammalia</taxon>
        <taxon>Eutheria</taxon>
        <taxon>Laurasiatheria</taxon>
        <taxon>Artiodactyla</taxon>
        <taxon>Whippomorpha</taxon>
        <taxon>Cetacea</taxon>
        <taxon>Mysticeti</taxon>
        <taxon>Balaenopteridae</taxon>
        <taxon>Balaenoptera</taxon>
    </lineage>
</organism>
<keyword evidence="4" id="KW-1185">Reference proteome</keyword>
<dbReference type="AlphaFoldDB" id="A0A643BW06"/>
<sequence length="227" mass="23965">ISFTLPWHLAQDGAHVVVSSWKQQNVDRAVATLQGERLNMTGTVCHVGKAEKRESLQGTDARSLVKLGQCPRQWLLCGPEQGRCQAGEPIVVTVGALGCWGHQIPGVSAAVIPLVGSNLGAGKQLGDKILDVNYHQQTAPLGLTKSLAVELSPQGIRVHGVSPGLVKTDFSRVSGVAQPGSRELEDRRSLGGQGSQRTVGTLSFLCSPDASYITGENVVVAGFSLRL</sequence>
<accession>A0A643BW06</accession>
<dbReference type="GO" id="GO:0004090">
    <property type="term" value="F:carbonyl reductase (NADPH) activity"/>
    <property type="evidence" value="ECO:0007669"/>
    <property type="project" value="TreeGrafter"/>
</dbReference>
<dbReference type="PANTHER" id="PTHR43943:SF15">
    <property type="entry name" value="DEHYDROGENASE_REDUCTASE MEMBER 2"/>
    <property type="match status" value="1"/>
</dbReference>
<name>A0A643BW06_BALPH</name>
<evidence type="ECO:0000256" key="2">
    <source>
        <dbReference type="SAM" id="MobiDB-lite"/>
    </source>
</evidence>